<proteinExistence type="predicted"/>
<dbReference type="Proteomes" id="UP000465609">
    <property type="component" value="Chromosome"/>
</dbReference>
<dbReference type="RefSeq" id="WP_138231934.1">
    <property type="nucleotide sequence ID" value="NZ_AP022577.1"/>
</dbReference>
<gene>
    <name evidence="1" type="ORF">MAUB_48170</name>
</gene>
<sequence>MSDEETFLRGDQVVTRSELQREIEAEAADEPAENWRLGEFNFNDWLLESLQVGLLTRVDVDEEPGDEKFRSSIEKCDE</sequence>
<reference evidence="1 2" key="1">
    <citation type="journal article" date="2019" name="Emerg. Microbes Infect.">
        <title>Comprehensive subspecies identification of 175 nontuberculous mycobacteria species based on 7547 genomic profiles.</title>
        <authorList>
            <person name="Matsumoto Y."/>
            <person name="Kinjo T."/>
            <person name="Motooka D."/>
            <person name="Nabeya D."/>
            <person name="Jung N."/>
            <person name="Uechi K."/>
            <person name="Horii T."/>
            <person name="Iida T."/>
            <person name="Fujita J."/>
            <person name="Nakamura S."/>
        </authorList>
    </citation>
    <scope>NUCLEOTIDE SEQUENCE [LARGE SCALE GENOMIC DNA]</scope>
    <source>
        <strain evidence="1 2">JCM 15296</strain>
    </source>
</reference>
<dbReference type="EMBL" id="AP022577">
    <property type="protein sequence ID" value="BBX86944.1"/>
    <property type="molecule type" value="Genomic_DNA"/>
</dbReference>
<keyword evidence="2" id="KW-1185">Reference proteome</keyword>
<evidence type="ECO:0000313" key="1">
    <source>
        <dbReference type="EMBL" id="BBX86944.1"/>
    </source>
</evidence>
<name>A0ABM7IJI4_9MYCO</name>
<organism evidence="1 2">
    <name type="scientific">Mycolicibacterium aubagnense</name>
    <dbReference type="NCBI Taxonomy" id="319707"/>
    <lineage>
        <taxon>Bacteria</taxon>
        <taxon>Bacillati</taxon>
        <taxon>Actinomycetota</taxon>
        <taxon>Actinomycetes</taxon>
        <taxon>Mycobacteriales</taxon>
        <taxon>Mycobacteriaceae</taxon>
        <taxon>Mycolicibacterium</taxon>
    </lineage>
</organism>
<accession>A0ABM7IJI4</accession>
<protein>
    <submittedName>
        <fullName evidence="1">Uncharacterized protein</fullName>
    </submittedName>
</protein>
<evidence type="ECO:0000313" key="2">
    <source>
        <dbReference type="Proteomes" id="UP000465609"/>
    </source>
</evidence>